<dbReference type="Pfam" id="PF23598">
    <property type="entry name" value="LRR_14"/>
    <property type="match status" value="1"/>
</dbReference>
<dbReference type="InterPro" id="IPR036388">
    <property type="entry name" value="WH-like_DNA-bd_sf"/>
</dbReference>
<evidence type="ECO:0000259" key="5">
    <source>
        <dbReference type="Pfam" id="PF23598"/>
    </source>
</evidence>
<gene>
    <name evidence="7" type="primary">LOC111294638</name>
</gene>
<dbReference type="PANTHER" id="PTHR23155">
    <property type="entry name" value="DISEASE RESISTANCE PROTEIN RP"/>
    <property type="match status" value="1"/>
</dbReference>
<sequence>MTTEFRPISTKKFGCVSDPFDQAQIVRAILEDLDPTIFLQNTTPLQTLLRKIRENIKDKKFFLVLDDVWADHGQDWEQLKAAFQSDKSGSRILVTSRKDSVANHLESSHVFYLDLLSEEICWLIHYQKAFTGRNQIGRQNLEDIERAIAKKCKGLPLTVKTLGGLLQDKLRRDEWENVLNSEIWKLDFAQQYNYTPLLLSYYDLPSAMRRSFLYCATCPKSYEIGKDELVQNWTAQGYLNSDDNLGAELEGEDYFKCLAFRSFFQDFDKDANGNILCCKMHDMVHDFVQFLTQYGFVTEKIVEDLTLDLSSKKTRHLRLVIENSSSSPLSIYGTENLRSLVAVSHPRNKKTSSEALKKLFSRSKHLRLLEFKWFNLYKCEIARDIGNLIHLRYLSLISCHTIDTLPEAVCVLPNLQSLNLRDCHSLGKLPVGIGKLINLRYLCTKGCPSLTYYPKGIRNLTSLVRLSYIKLRADCNDARRFSIGDLENLDHLGGNICVELIGDAIDWNEAKRAKLHKKIHLKQMEI</sequence>
<dbReference type="RefSeq" id="XP_022743794.1">
    <property type="nucleotide sequence ID" value="XM_022888059.1"/>
</dbReference>
<reference evidence="7" key="1">
    <citation type="submission" date="2025-08" db="UniProtKB">
        <authorList>
            <consortium name="RefSeq"/>
        </authorList>
    </citation>
    <scope>IDENTIFICATION</scope>
    <source>
        <tissue evidence="7">Fruit stalk</tissue>
    </source>
</reference>
<dbReference type="Gene3D" id="1.10.8.430">
    <property type="entry name" value="Helical domain of apoptotic protease-activating factors"/>
    <property type="match status" value="1"/>
</dbReference>
<name>A0A6P5YTG2_DURZI</name>
<feature type="domain" description="Disease resistance R13L4/SHOC-2-like LRR" evidence="5">
    <location>
        <begin position="338"/>
        <end position="496"/>
    </location>
</feature>
<keyword evidence="1" id="KW-0677">Repeat</keyword>
<dbReference type="InterPro" id="IPR058922">
    <property type="entry name" value="WHD_DRP"/>
</dbReference>
<dbReference type="KEGG" id="dzi:111294638"/>
<dbReference type="Pfam" id="PF00931">
    <property type="entry name" value="NB-ARC"/>
    <property type="match status" value="1"/>
</dbReference>
<keyword evidence="6" id="KW-1185">Reference proteome</keyword>
<dbReference type="GO" id="GO:0098542">
    <property type="term" value="P:defense response to other organism"/>
    <property type="evidence" value="ECO:0007669"/>
    <property type="project" value="TreeGrafter"/>
</dbReference>
<dbReference type="Gene3D" id="3.80.10.10">
    <property type="entry name" value="Ribonuclease Inhibitor"/>
    <property type="match status" value="1"/>
</dbReference>
<evidence type="ECO:0000256" key="2">
    <source>
        <dbReference type="ARBA" id="ARBA00022821"/>
    </source>
</evidence>
<evidence type="ECO:0000313" key="7">
    <source>
        <dbReference type="RefSeq" id="XP_022743794.1"/>
    </source>
</evidence>
<keyword evidence="2" id="KW-0611">Plant defense</keyword>
<dbReference type="AlphaFoldDB" id="A0A6P5YTG2"/>
<dbReference type="InterPro" id="IPR042197">
    <property type="entry name" value="Apaf_helical"/>
</dbReference>
<feature type="domain" description="NB-ARC" evidence="3">
    <location>
        <begin position="16"/>
        <end position="132"/>
    </location>
</feature>
<evidence type="ECO:0000313" key="6">
    <source>
        <dbReference type="Proteomes" id="UP000515121"/>
    </source>
</evidence>
<evidence type="ECO:0000259" key="3">
    <source>
        <dbReference type="Pfam" id="PF00931"/>
    </source>
</evidence>
<dbReference type="GeneID" id="111294638"/>
<dbReference type="OrthoDB" id="944490at2759"/>
<feature type="domain" description="Disease resistance protein winged helix" evidence="4">
    <location>
        <begin position="219"/>
        <end position="288"/>
    </location>
</feature>
<protein>
    <submittedName>
        <fullName evidence="7">Disease resistance protein RGA3</fullName>
    </submittedName>
</protein>
<dbReference type="InterPro" id="IPR032675">
    <property type="entry name" value="LRR_dom_sf"/>
</dbReference>
<dbReference type="Gene3D" id="1.10.10.10">
    <property type="entry name" value="Winged helix-like DNA-binding domain superfamily/Winged helix DNA-binding domain"/>
    <property type="match status" value="1"/>
</dbReference>
<accession>A0A6P5YTG2</accession>
<dbReference type="InterPro" id="IPR027417">
    <property type="entry name" value="P-loop_NTPase"/>
</dbReference>
<dbReference type="Pfam" id="PF23559">
    <property type="entry name" value="WHD_DRP"/>
    <property type="match status" value="1"/>
</dbReference>
<organism evidence="6 7">
    <name type="scientific">Durio zibethinus</name>
    <name type="common">Durian</name>
    <dbReference type="NCBI Taxonomy" id="66656"/>
    <lineage>
        <taxon>Eukaryota</taxon>
        <taxon>Viridiplantae</taxon>
        <taxon>Streptophyta</taxon>
        <taxon>Embryophyta</taxon>
        <taxon>Tracheophyta</taxon>
        <taxon>Spermatophyta</taxon>
        <taxon>Magnoliopsida</taxon>
        <taxon>eudicotyledons</taxon>
        <taxon>Gunneridae</taxon>
        <taxon>Pentapetalae</taxon>
        <taxon>rosids</taxon>
        <taxon>malvids</taxon>
        <taxon>Malvales</taxon>
        <taxon>Malvaceae</taxon>
        <taxon>Helicteroideae</taxon>
        <taxon>Durio</taxon>
    </lineage>
</organism>
<dbReference type="PANTHER" id="PTHR23155:SF1156">
    <property type="entry name" value="LEUCINE-RICH REPEAT AND WD REPEAT-CONTAINING PROTEIN 1"/>
    <property type="match status" value="1"/>
</dbReference>
<proteinExistence type="predicted"/>
<evidence type="ECO:0000259" key="4">
    <source>
        <dbReference type="Pfam" id="PF23559"/>
    </source>
</evidence>
<dbReference type="Proteomes" id="UP000515121">
    <property type="component" value="Unplaced"/>
</dbReference>
<evidence type="ECO:0000256" key="1">
    <source>
        <dbReference type="ARBA" id="ARBA00022737"/>
    </source>
</evidence>
<dbReference type="SUPFAM" id="SSF52058">
    <property type="entry name" value="L domain-like"/>
    <property type="match status" value="1"/>
</dbReference>
<dbReference type="FunFam" id="1.10.10.10:FF:000322">
    <property type="entry name" value="Probable disease resistance protein At1g63360"/>
    <property type="match status" value="1"/>
</dbReference>
<dbReference type="InterPro" id="IPR044974">
    <property type="entry name" value="Disease_R_plants"/>
</dbReference>
<dbReference type="GO" id="GO:0043531">
    <property type="term" value="F:ADP binding"/>
    <property type="evidence" value="ECO:0007669"/>
    <property type="project" value="InterPro"/>
</dbReference>
<dbReference type="Gene3D" id="3.40.50.300">
    <property type="entry name" value="P-loop containing nucleotide triphosphate hydrolases"/>
    <property type="match status" value="1"/>
</dbReference>
<dbReference type="InterPro" id="IPR002182">
    <property type="entry name" value="NB-ARC"/>
</dbReference>
<dbReference type="InterPro" id="IPR055414">
    <property type="entry name" value="LRR_R13L4/SHOC2-like"/>
</dbReference>
<dbReference type="PRINTS" id="PR00364">
    <property type="entry name" value="DISEASERSIST"/>
</dbReference>
<dbReference type="SUPFAM" id="SSF52540">
    <property type="entry name" value="P-loop containing nucleoside triphosphate hydrolases"/>
    <property type="match status" value="1"/>
</dbReference>